<proteinExistence type="predicted"/>
<dbReference type="EMBL" id="BMEA01000002">
    <property type="protein sequence ID" value="GGB85450.1"/>
    <property type="molecule type" value="Genomic_DNA"/>
</dbReference>
<name>A0A8H9KT47_9MICO</name>
<dbReference type="AlphaFoldDB" id="A0A8H9KT47"/>
<reference evidence="1" key="2">
    <citation type="submission" date="2020-09" db="EMBL/GenBank/DDBJ databases">
        <authorList>
            <person name="Sun Q."/>
            <person name="Zhou Y."/>
        </authorList>
    </citation>
    <scope>NUCLEOTIDE SEQUENCE</scope>
    <source>
        <strain evidence="1">CGMCC 1.10749</strain>
    </source>
</reference>
<evidence type="ECO:0000313" key="1">
    <source>
        <dbReference type="EMBL" id="GGB85450.1"/>
    </source>
</evidence>
<sequence length="98" mass="10073">MLTPQAVRARAAAAVRVALRTRVVMRTGDSFVEGCVGCVGWGASAGASQPTVAGVGPGVTVAGTDTVEFFVLTPRGRLAPGTGTIVVWREDEQDACVR</sequence>
<comment type="caution">
    <text evidence="1">The sequence shown here is derived from an EMBL/GenBank/DDBJ whole genome shotgun (WGS) entry which is preliminary data.</text>
</comment>
<protein>
    <submittedName>
        <fullName evidence="1">Uncharacterized protein</fullName>
    </submittedName>
</protein>
<reference evidence="1" key="1">
    <citation type="journal article" date="2014" name="Int. J. Syst. Evol. Microbiol.">
        <title>Complete genome sequence of Corynebacterium casei LMG S-19264T (=DSM 44701T), isolated from a smear-ripened cheese.</title>
        <authorList>
            <consortium name="US DOE Joint Genome Institute (JGI-PGF)"/>
            <person name="Walter F."/>
            <person name="Albersmeier A."/>
            <person name="Kalinowski J."/>
            <person name="Ruckert C."/>
        </authorList>
    </citation>
    <scope>NUCLEOTIDE SEQUENCE</scope>
    <source>
        <strain evidence="1">CGMCC 1.10749</strain>
    </source>
</reference>
<dbReference type="Proteomes" id="UP000628079">
    <property type="component" value="Unassembled WGS sequence"/>
</dbReference>
<evidence type="ECO:0000313" key="2">
    <source>
        <dbReference type="Proteomes" id="UP000628079"/>
    </source>
</evidence>
<organism evidence="1 2">
    <name type="scientific">Knoellia flava</name>
    <dbReference type="NCBI Taxonomy" id="913969"/>
    <lineage>
        <taxon>Bacteria</taxon>
        <taxon>Bacillati</taxon>
        <taxon>Actinomycetota</taxon>
        <taxon>Actinomycetes</taxon>
        <taxon>Micrococcales</taxon>
        <taxon>Intrasporangiaceae</taxon>
        <taxon>Knoellia</taxon>
    </lineage>
</organism>
<gene>
    <name evidence="1" type="ORF">GCM10011314_26450</name>
</gene>
<accession>A0A8H9KT47</accession>